<geneLocation type="plasmid" evidence="1 2">
    <name>pAC1520</name>
</geneLocation>
<dbReference type="Proteomes" id="UP001218423">
    <property type="component" value="Plasmid pAC1520"/>
</dbReference>
<reference evidence="1" key="1">
    <citation type="submission" date="2023-03" db="EMBL/GenBank/DDBJ databases">
        <title>Aeromonas caviae strain AC1520.</title>
        <authorList>
            <person name="Xie T."/>
            <person name="Zhang Q."/>
            <person name="Deng J."/>
            <person name="Li X."/>
        </authorList>
    </citation>
    <scope>NUCLEOTIDE SEQUENCE</scope>
    <source>
        <strain evidence="1">AC1520</strain>
        <plasmid evidence="1">pAC1520</plasmid>
    </source>
</reference>
<name>A0AAJ5ZD04_AERCA</name>
<accession>A0AAJ5ZD04</accession>
<evidence type="ECO:0000313" key="2">
    <source>
        <dbReference type="Proteomes" id="UP001218423"/>
    </source>
</evidence>
<evidence type="ECO:0000313" key="1">
    <source>
        <dbReference type="EMBL" id="WFG00245.1"/>
    </source>
</evidence>
<proteinExistence type="predicted"/>
<dbReference type="EMBL" id="CP120943">
    <property type="protein sequence ID" value="WFG00245.1"/>
    <property type="molecule type" value="Genomic_DNA"/>
</dbReference>
<protein>
    <submittedName>
        <fullName evidence="1">Uncharacterized protein</fullName>
    </submittedName>
</protein>
<organism evidence="1 2">
    <name type="scientific">Aeromonas caviae</name>
    <name type="common">Aeromonas punctata</name>
    <dbReference type="NCBI Taxonomy" id="648"/>
    <lineage>
        <taxon>Bacteria</taxon>
        <taxon>Pseudomonadati</taxon>
        <taxon>Pseudomonadota</taxon>
        <taxon>Gammaproteobacteria</taxon>
        <taxon>Aeromonadales</taxon>
        <taxon>Aeromonadaceae</taxon>
        <taxon>Aeromonas</taxon>
    </lineage>
</organism>
<dbReference type="RefSeq" id="WP_128343698.1">
    <property type="nucleotide sequence ID" value="NZ_CAWOMG010000181.1"/>
</dbReference>
<keyword evidence="1" id="KW-0614">Plasmid</keyword>
<dbReference type="AlphaFoldDB" id="A0AAJ5ZD04"/>
<gene>
    <name evidence="1" type="ORF">P5S46_22380</name>
</gene>
<sequence length="157" mass="17314">MSLKIRALTAVAVAIVAMVGLRCCNSTGSDDPAALMEAMDRDSTPAYRIDVANAINDDEVVLQGTWAYANPRSGVVVVFRIVDEEFDLQVFKQQAGKVQPFKSFSGRMTQYGRVIDLRKVDGVNEIFKGGVFVFERLTGDTIRVMSDGQPSITFKRK</sequence>